<dbReference type="InterPro" id="IPR010296">
    <property type="entry name" value="DUF899_thioredox"/>
</dbReference>
<dbReference type="RefSeq" id="WP_111981874.1">
    <property type="nucleotide sequence ID" value="NZ_NFZS01000001.1"/>
</dbReference>
<evidence type="ECO:0000313" key="1">
    <source>
        <dbReference type="EMBL" id="RAO77649.1"/>
    </source>
</evidence>
<accession>A0A328P6K0</accession>
<organism evidence="1 2">
    <name type="scientific">Dyella jiangningensis</name>
    <dbReference type="NCBI Taxonomy" id="1379159"/>
    <lineage>
        <taxon>Bacteria</taxon>
        <taxon>Pseudomonadati</taxon>
        <taxon>Pseudomonadota</taxon>
        <taxon>Gammaproteobacteria</taxon>
        <taxon>Lysobacterales</taxon>
        <taxon>Rhodanobacteraceae</taxon>
        <taxon>Dyella</taxon>
    </lineage>
</organism>
<dbReference type="Pfam" id="PF05988">
    <property type="entry name" value="DUF899"/>
    <property type="match status" value="1"/>
</dbReference>
<dbReference type="Gene3D" id="3.40.30.10">
    <property type="entry name" value="Glutaredoxin"/>
    <property type="match status" value="1"/>
</dbReference>
<dbReference type="EMBL" id="NFZS01000001">
    <property type="protein sequence ID" value="RAO77649.1"/>
    <property type="molecule type" value="Genomic_DNA"/>
</dbReference>
<dbReference type="Proteomes" id="UP000248926">
    <property type="component" value="Unassembled WGS sequence"/>
</dbReference>
<sequence length="234" mass="27162">MAMHQIVNHEDWLEARKRFLAKEKEFTRLRDELSRERRELPWERIDKDYAFEGEHGTETLADLFGKHSQLIVYHFMYAPDWEIGCKSCSFWADNFNGITPHLNQRDVSMVAVSRGPLHKLQAQARKFGWTFKWVSSAGSDFNFDYGVSFPPPSAEHESAPYNYGSMMVKGPEMPGVSAFIKQGDAIFHTYSTYGRGVDMFNTAYHYLDIAPKGRDEDDLPYPMAWLKHRIAYES</sequence>
<proteinExistence type="predicted"/>
<reference evidence="1 2" key="1">
    <citation type="journal article" date="2018" name="Genet. Mol. Biol.">
        <title>The genome sequence of Dyella jiangningensis FCAV SCS01 from a lignocellulose-decomposing microbial consortium metagenome reveals potential for biotechnological applications.</title>
        <authorList>
            <person name="Desiderato J.G."/>
            <person name="Alvarenga D.O."/>
            <person name="Constancio M.T.L."/>
            <person name="Alves L.M.C."/>
            <person name="Varani A.M."/>
        </authorList>
    </citation>
    <scope>NUCLEOTIDE SEQUENCE [LARGE SCALE GENOMIC DNA]</scope>
    <source>
        <strain evidence="1 2">FCAV SCS01</strain>
    </source>
</reference>
<name>A0A328P6K0_9GAMM</name>
<evidence type="ECO:0000313" key="2">
    <source>
        <dbReference type="Proteomes" id="UP000248926"/>
    </source>
</evidence>
<dbReference type="OrthoDB" id="574359at2"/>
<comment type="caution">
    <text evidence="1">The sequence shown here is derived from an EMBL/GenBank/DDBJ whole genome shotgun (WGS) entry which is preliminary data.</text>
</comment>
<keyword evidence="2" id="KW-1185">Reference proteome</keyword>
<dbReference type="SUPFAM" id="SSF52833">
    <property type="entry name" value="Thioredoxin-like"/>
    <property type="match status" value="1"/>
</dbReference>
<dbReference type="InterPro" id="IPR036249">
    <property type="entry name" value="Thioredoxin-like_sf"/>
</dbReference>
<dbReference type="AlphaFoldDB" id="A0A328P6K0"/>
<protein>
    <submittedName>
        <fullName evidence="1">Thioredoxin</fullName>
    </submittedName>
</protein>
<gene>
    <name evidence="1" type="ORF">CA260_07230</name>
</gene>